<dbReference type="OrthoDB" id="201621at2759"/>
<feature type="domain" description="BPL/LPL catalytic" evidence="6">
    <location>
        <begin position="24"/>
        <end position="253"/>
    </location>
</feature>
<dbReference type="UniPathway" id="UPA00537">
    <property type="reaction ID" value="UER00595"/>
</dbReference>
<dbReference type="InterPro" id="IPR045864">
    <property type="entry name" value="aa-tRNA-synth_II/BPL/LPL"/>
</dbReference>
<name>A0A2A9NGL4_9AGAR</name>
<evidence type="ECO:0000259" key="6">
    <source>
        <dbReference type="PROSITE" id="PS51733"/>
    </source>
</evidence>
<dbReference type="PROSITE" id="PS51733">
    <property type="entry name" value="BPL_LPL_CATALYTIC"/>
    <property type="match status" value="1"/>
</dbReference>
<accession>A0A2A9NGL4</accession>
<comment type="pathway">
    <text evidence="2">Protein modification; protein lipoylation via exogenous pathway; protein N(6)-(lipoyl)lysine from lipoate: step 2/2.</text>
</comment>
<dbReference type="Proteomes" id="UP000242287">
    <property type="component" value="Unassembled WGS sequence"/>
</dbReference>
<dbReference type="GO" id="GO:0005739">
    <property type="term" value="C:mitochondrion"/>
    <property type="evidence" value="ECO:0007669"/>
    <property type="project" value="TreeGrafter"/>
</dbReference>
<evidence type="ECO:0000256" key="4">
    <source>
        <dbReference type="ARBA" id="ARBA00015925"/>
    </source>
</evidence>
<dbReference type="CDD" id="cd16443">
    <property type="entry name" value="LplA"/>
    <property type="match status" value="1"/>
</dbReference>
<feature type="non-terminal residue" evidence="7">
    <location>
        <position position="310"/>
    </location>
</feature>
<dbReference type="Pfam" id="PF21948">
    <property type="entry name" value="LplA-B_cat"/>
    <property type="match status" value="1"/>
</dbReference>
<dbReference type="InterPro" id="IPR004562">
    <property type="entry name" value="LipoylTrfase_LipoateP_Ligase"/>
</dbReference>
<gene>
    <name evidence="7" type="ORF">AMATHDRAFT_121908</name>
</gene>
<dbReference type="PANTHER" id="PTHR12561">
    <property type="entry name" value="LIPOATE-PROTEIN LIGASE"/>
    <property type="match status" value="1"/>
</dbReference>
<evidence type="ECO:0000256" key="5">
    <source>
        <dbReference type="SAM" id="MobiDB-lite"/>
    </source>
</evidence>
<organism evidence="7 8">
    <name type="scientific">Amanita thiersii Skay4041</name>
    <dbReference type="NCBI Taxonomy" id="703135"/>
    <lineage>
        <taxon>Eukaryota</taxon>
        <taxon>Fungi</taxon>
        <taxon>Dikarya</taxon>
        <taxon>Basidiomycota</taxon>
        <taxon>Agaricomycotina</taxon>
        <taxon>Agaricomycetes</taxon>
        <taxon>Agaricomycetidae</taxon>
        <taxon>Agaricales</taxon>
        <taxon>Pluteineae</taxon>
        <taxon>Amanitaceae</taxon>
        <taxon>Amanita</taxon>
    </lineage>
</organism>
<evidence type="ECO:0000313" key="7">
    <source>
        <dbReference type="EMBL" id="PFH50145.1"/>
    </source>
</evidence>
<keyword evidence="8" id="KW-1185">Reference proteome</keyword>
<dbReference type="AlphaFoldDB" id="A0A2A9NGL4"/>
<protein>
    <recommendedName>
        <fullName evidence="4">Putative lipoate-protein ligase A</fullName>
    </recommendedName>
</protein>
<dbReference type="GO" id="GO:0017118">
    <property type="term" value="F:lipoyltransferase activity"/>
    <property type="evidence" value="ECO:0007669"/>
    <property type="project" value="TreeGrafter"/>
</dbReference>
<dbReference type="EMBL" id="KZ302010">
    <property type="protein sequence ID" value="PFH50145.1"/>
    <property type="molecule type" value="Genomic_DNA"/>
</dbReference>
<proteinExistence type="inferred from homology"/>
<feature type="region of interest" description="Disordered" evidence="5">
    <location>
        <begin position="62"/>
        <end position="91"/>
    </location>
</feature>
<feature type="non-terminal residue" evidence="7">
    <location>
        <position position="1"/>
    </location>
</feature>
<reference evidence="7 8" key="1">
    <citation type="submission" date="2014-02" db="EMBL/GenBank/DDBJ databases">
        <title>Transposable element dynamics among asymbiotic and ectomycorrhizal Amanita fungi.</title>
        <authorList>
            <consortium name="DOE Joint Genome Institute"/>
            <person name="Hess J."/>
            <person name="Skrede I."/>
            <person name="Wolfe B."/>
            <person name="LaButti K."/>
            <person name="Ohm R.A."/>
            <person name="Grigoriev I.V."/>
            <person name="Pringle A."/>
        </authorList>
    </citation>
    <scope>NUCLEOTIDE SEQUENCE [LARGE SCALE GENOMIC DNA]</scope>
    <source>
        <strain evidence="7 8">SKay4041</strain>
    </source>
</reference>
<evidence type="ECO:0000256" key="3">
    <source>
        <dbReference type="ARBA" id="ARBA00008242"/>
    </source>
</evidence>
<comment type="similarity">
    <text evidence="3">Belongs to the LplA family.</text>
</comment>
<comment type="function">
    <text evidence="1">Catalyzes both the ATP-dependent activation of exogenously supplied lipoate to lipoyl-AMP and the transfer of the activated lipoyl onto the lipoyl domains of lipoate-dependent enzymes.</text>
</comment>
<evidence type="ECO:0000256" key="2">
    <source>
        <dbReference type="ARBA" id="ARBA00005085"/>
    </source>
</evidence>
<dbReference type="SUPFAM" id="SSF55681">
    <property type="entry name" value="Class II aaRS and biotin synthetases"/>
    <property type="match status" value="1"/>
</dbReference>
<dbReference type="Gene3D" id="3.30.930.10">
    <property type="entry name" value="Bira Bifunctional Protein, Domain 2"/>
    <property type="match status" value="1"/>
</dbReference>
<dbReference type="InterPro" id="IPR004143">
    <property type="entry name" value="BPL_LPL_catalytic"/>
</dbReference>
<feature type="compositionally biased region" description="Low complexity" evidence="5">
    <location>
        <begin position="62"/>
        <end position="78"/>
    </location>
</feature>
<sequence length="310" mass="35126">IYVSRSIDPYFNLSFEDWLFRHAPSERPLLLLYRDSPCVVIGRHQNPWKEINLPALHTRTHAPAAAATTTTSNSHGPTHPTPTPPTDNHAVPWIRRRSGGGTVYHDLGNTNFSIHLPRTSFNRHATAQIILRAVCSLGIDAHVNERNDICVGAFKISLLSLCNTLLRTYFSFISAYKIVNKRAYHHGTMLISTNLDALGDLLRPQNKDNMVTKGVASVRSPVCNLQRFDSTITHDKFVNAVIDEFRREYSVDEEPKCVVVNEDDETVRDIEYIRKGMDELHSWEWALGQTPEFTYTASHSFTWGDVVSIL</sequence>
<dbReference type="GO" id="GO:0009249">
    <property type="term" value="P:protein lipoylation"/>
    <property type="evidence" value="ECO:0007669"/>
    <property type="project" value="InterPro"/>
</dbReference>
<evidence type="ECO:0000256" key="1">
    <source>
        <dbReference type="ARBA" id="ARBA00003253"/>
    </source>
</evidence>
<dbReference type="PANTHER" id="PTHR12561:SF3">
    <property type="entry name" value="LIPOYLTRANSFERASE 1, MITOCHONDRIAL"/>
    <property type="match status" value="1"/>
</dbReference>
<evidence type="ECO:0000313" key="8">
    <source>
        <dbReference type="Proteomes" id="UP000242287"/>
    </source>
</evidence>
<dbReference type="STRING" id="703135.A0A2A9NGL4"/>